<accession>A0A249DXN2</accession>
<proteinExistence type="predicted"/>
<evidence type="ECO:0000259" key="2">
    <source>
        <dbReference type="Pfam" id="PF10145"/>
    </source>
</evidence>
<dbReference type="Proteomes" id="UP000216438">
    <property type="component" value="Chromosome"/>
</dbReference>
<dbReference type="PANTHER" id="PTHR37813">
    <property type="entry name" value="FELS-2 PROPHAGE PROTEIN"/>
    <property type="match status" value="1"/>
</dbReference>
<dbReference type="EMBL" id="CP016303">
    <property type="protein sequence ID" value="ASX26025.1"/>
    <property type="molecule type" value="Genomic_DNA"/>
</dbReference>
<sequence length="622" mass="66534">MADQVELKAIITAVDRLSAPLKGMRREVKTFRQEFRAGMVSAAALGAGVMTAMAGPIKQAIDFESTMADVRKVVEFETPGQFKKMSQDILELSHRLPMAAEGIGQIVAAGGQANIARNELLAFADAAVTMGVAFDQSAAQAGQMMATWRTAFRLTQNEVVSLADKINDLGNNGPANAAKISDIVTRIGPLGAVAGMASGEIAALGATIGGMGVDADVTATGIKKLMLALTSGKSATSLQKKALRFLKIDPSTLAVEMQKDAKGALLRVFDALSQVPKAKQSSVMKALFGSESLGALAPLLTNLERLKVNFDRVADVQKYAGSMQKEYAARAATTANAIQLFKNQIYVASVTIGSIFLPAITKTLNRVRPLIEQCRHWIKAHPELITSLAQWGVYLLGTATAVGVVTRAFKMFNSVMNMSTLGKLVTLMVLGGGLMMEHWEKTGPIVKTVWGHIQDVIRLMGGWETGLKSVAVLTAGSWLLSMGKGLSGAQAEVMKLSKSLKGIASMGVVTVTIAVLFDWMKRLDTLRDEASRQHTNVGTLLVNRLQEAERARGYTGFLPRLKELFNIEGSPPAQLSLASPGPQSGELTVSFHNAPAGMTVQPATQSPAWLNYDVGYNRFARR</sequence>
<dbReference type="PANTHER" id="PTHR37813:SF1">
    <property type="entry name" value="FELS-2 PROPHAGE PROTEIN"/>
    <property type="match status" value="1"/>
</dbReference>
<dbReference type="InterPro" id="IPR010090">
    <property type="entry name" value="Phage_tape_meas"/>
</dbReference>
<organism evidence="3 4">
    <name type="scientific">Candidatus Hamiltonella defensa</name>
    <name type="common">Bemisia tabaci</name>
    <dbReference type="NCBI Taxonomy" id="672795"/>
    <lineage>
        <taxon>Bacteria</taxon>
        <taxon>Pseudomonadati</taxon>
        <taxon>Pseudomonadota</taxon>
        <taxon>Gammaproteobacteria</taxon>
        <taxon>Enterobacterales</taxon>
        <taxon>Enterobacteriaceae</taxon>
        <taxon>aphid secondary symbionts</taxon>
        <taxon>Candidatus Williamhamiltonella</taxon>
    </lineage>
</organism>
<gene>
    <name evidence="3" type="ORF">BA171_02540</name>
</gene>
<name>A0A249DXN2_9ENTR</name>
<evidence type="ECO:0000313" key="4">
    <source>
        <dbReference type="Proteomes" id="UP000216438"/>
    </source>
</evidence>
<dbReference type="AlphaFoldDB" id="A0A249DXN2"/>
<reference evidence="4" key="1">
    <citation type="submission" date="2016-06" db="EMBL/GenBank/DDBJ databases">
        <authorList>
            <person name="Chen W."/>
            <person name="Hasegawa D.K."/>
        </authorList>
    </citation>
    <scope>NUCLEOTIDE SEQUENCE [LARGE SCALE GENOMIC DNA]</scope>
    <source>
        <strain evidence="4">MEAM1</strain>
    </source>
</reference>
<dbReference type="Pfam" id="PF10145">
    <property type="entry name" value="PhageMin_Tail"/>
    <property type="match status" value="1"/>
</dbReference>
<reference evidence="3 4" key="2">
    <citation type="submission" date="2017-09" db="EMBL/GenBank/DDBJ databases">
        <title>The genome of whitefly Bemisia tabaci, a global crop pest, provides novel insights into virus transmission, host adaptation and insecticide resistance.</title>
        <authorList>
            <person name="Kaur N."/>
            <person name="Kliot A."/>
            <person name="Pinheiro P.V."/>
            <person name="Luan J."/>
            <person name="Zheng Y."/>
            <person name="Liu W."/>
            <person name="Sun H."/>
            <person name="Yang X."/>
            <person name="Xu Y."/>
            <person name="Luo Y."/>
            <person name="Kruse A."/>
            <person name="Fisher T.W."/>
            <person name="Nelson D.R."/>
            <person name="Elimelech M."/>
            <person name="MacCoss M."/>
            <person name="Johnson R."/>
            <person name="Cohen E."/>
            <person name="Hunter W.B."/>
            <person name="Brown J.K."/>
            <person name="Jander G."/>
            <person name="Cilia M."/>
            <person name="Douglas A.E."/>
            <person name="Ghanim M."/>
            <person name="Simmons A.M."/>
            <person name="Wintermantel W.M."/>
            <person name="Ling K.-S."/>
            <person name="Fei Z."/>
        </authorList>
    </citation>
    <scope>NUCLEOTIDE SEQUENCE [LARGE SCALE GENOMIC DNA]</scope>
    <source>
        <strain evidence="3 4">MEAM1</strain>
    </source>
</reference>
<feature type="domain" description="Phage tail tape measure protein" evidence="2">
    <location>
        <begin position="87"/>
        <end position="289"/>
    </location>
</feature>
<evidence type="ECO:0000313" key="3">
    <source>
        <dbReference type="EMBL" id="ASX26025.1"/>
    </source>
</evidence>
<evidence type="ECO:0000256" key="1">
    <source>
        <dbReference type="ARBA" id="ARBA00022612"/>
    </source>
</evidence>
<keyword evidence="1" id="KW-1188">Viral release from host cell</keyword>
<dbReference type="NCBIfam" id="TIGR01760">
    <property type="entry name" value="tape_meas_TP901"/>
    <property type="match status" value="1"/>
</dbReference>
<dbReference type="RefSeq" id="WP_095591355.1">
    <property type="nucleotide sequence ID" value="NZ_CP016303.1"/>
</dbReference>
<protein>
    <submittedName>
        <fullName evidence="3">Phage tail tape measure protein</fullName>
    </submittedName>
</protein>